<evidence type="ECO:0000313" key="1">
    <source>
        <dbReference type="EMBL" id="CRY97885.1"/>
    </source>
</evidence>
<proteinExistence type="predicted"/>
<accession>A0A0H5Q919</accession>
<organism evidence="1">
    <name type="scientific">uncultured prokaryote</name>
    <dbReference type="NCBI Taxonomy" id="198431"/>
    <lineage>
        <taxon>unclassified sequences</taxon>
        <taxon>environmental samples</taxon>
    </lineage>
</organism>
<sequence>MPTREMADGEILKTLMCLADMFGDFGGDDELIEHIIQKIRQHEIHVVSDGTTNRIVIAGEDNGRETKWKMFKIIHECLNALNRKES</sequence>
<dbReference type="AlphaFoldDB" id="A0A0H5Q919"/>
<protein>
    <submittedName>
        <fullName evidence="1">Uncharacterized protein</fullName>
    </submittedName>
</protein>
<dbReference type="EMBL" id="LN854285">
    <property type="protein sequence ID" value="CRY97885.1"/>
    <property type="molecule type" value="Genomic_DNA"/>
</dbReference>
<reference evidence="1" key="2">
    <citation type="submission" date="2015-07" db="EMBL/GenBank/DDBJ databases">
        <title>Plasmids, circular viruses and viroids from rat gut.</title>
        <authorList>
            <person name="Jorgensen T.J."/>
            <person name="Hansen M.A."/>
            <person name="Xu Z."/>
            <person name="Tabak M.A."/>
            <person name="Sorensen S.J."/>
            <person name="Hansen L.H."/>
        </authorList>
    </citation>
    <scope>NUCLEOTIDE SEQUENCE</scope>
    <source>
        <strain evidence="1">RGRH1785</strain>
    </source>
</reference>
<name>A0A0H5Q919_9ZZZZ</name>
<reference evidence="1" key="1">
    <citation type="submission" date="2015-06" db="EMBL/GenBank/DDBJ databases">
        <authorList>
            <person name="Joergensen T."/>
        </authorList>
    </citation>
    <scope>NUCLEOTIDE SEQUENCE</scope>
    <source>
        <strain evidence="1">RGRH1785</strain>
    </source>
</reference>